<dbReference type="PANTHER" id="PTHR11941">
    <property type="entry name" value="ENOYL-COA HYDRATASE-RELATED"/>
    <property type="match status" value="1"/>
</dbReference>
<organism evidence="3 4">
    <name type="scientific">Cycloclasticus pugetii</name>
    <dbReference type="NCBI Taxonomy" id="34068"/>
    <lineage>
        <taxon>Bacteria</taxon>
        <taxon>Pseudomonadati</taxon>
        <taxon>Pseudomonadota</taxon>
        <taxon>Gammaproteobacteria</taxon>
        <taxon>Thiotrichales</taxon>
        <taxon>Piscirickettsiaceae</taxon>
        <taxon>Cycloclasticus</taxon>
    </lineage>
</organism>
<dbReference type="FunFam" id="1.10.12.10:FF:000001">
    <property type="entry name" value="Probable enoyl-CoA hydratase, mitochondrial"/>
    <property type="match status" value="1"/>
</dbReference>
<protein>
    <submittedName>
        <fullName evidence="3">Enoyl-CoA hydratase/isomerase</fullName>
    </submittedName>
</protein>
<dbReference type="GO" id="GO:0016836">
    <property type="term" value="F:hydro-lyase activity"/>
    <property type="evidence" value="ECO:0007669"/>
    <property type="project" value="UniProtKB-ARBA"/>
</dbReference>
<proteinExistence type="inferred from homology"/>
<comment type="caution">
    <text evidence="3">The sequence shown here is derived from an EMBL/GenBank/DDBJ whole genome shotgun (WGS) entry which is preliminary data.</text>
</comment>
<dbReference type="CDD" id="cd06558">
    <property type="entry name" value="crotonase-like"/>
    <property type="match status" value="1"/>
</dbReference>
<evidence type="ECO:0000256" key="2">
    <source>
        <dbReference type="ARBA" id="ARBA00023239"/>
    </source>
</evidence>
<dbReference type="EMBL" id="ASHL01000003">
    <property type="protein sequence ID" value="EPD13427.1"/>
    <property type="molecule type" value="Genomic_DNA"/>
</dbReference>
<reference evidence="3 4" key="1">
    <citation type="journal article" date="2013" name="Genome Announc.">
        <title>Genome Sequence of the Pyrene- and Fluoranthene-Degrading Bacterium Cycloclasticus sp. Strain PY97M.</title>
        <authorList>
            <person name="Cui Z."/>
            <person name="Xu G."/>
            <person name="Li Q."/>
            <person name="Gao W."/>
            <person name="Zheng L."/>
        </authorList>
    </citation>
    <scope>NUCLEOTIDE SEQUENCE [LARGE SCALE GENOMIC DNA]</scope>
    <source>
        <strain evidence="3 4">PY97M</strain>
    </source>
</reference>
<dbReference type="InterPro" id="IPR029045">
    <property type="entry name" value="ClpP/crotonase-like_dom_sf"/>
</dbReference>
<dbReference type="Gene3D" id="1.10.12.10">
    <property type="entry name" value="Lyase 2-enoyl-coa Hydratase, Chain A, domain 2"/>
    <property type="match status" value="1"/>
</dbReference>
<dbReference type="RefSeq" id="WP_016390210.1">
    <property type="nucleotide sequence ID" value="NZ_JBLHXE010000013.1"/>
</dbReference>
<dbReference type="FunFam" id="3.90.226.10:FF:000009">
    <property type="entry name" value="Carnitinyl-CoA dehydratase"/>
    <property type="match status" value="1"/>
</dbReference>
<dbReference type="InterPro" id="IPR014748">
    <property type="entry name" value="Enoyl-CoA_hydra_C"/>
</dbReference>
<dbReference type="PANTHER" id="PTHR11941:SF54">
    <property type="entry name" value="ENOYL-COA HYDRATASE, MITOCHONDRIAL"/>
    <property type="match status" value="1"/>
</dbReference>
<keyword evidence="2" id="KW-0456">Lyase</keyword>
<gene>
    <name evidence="3" type="ORF">L196_05226</name>
</gene>
<keyword evidence="4" id="KW-1185">Reference proteome</keyword>
<sequence>MQYETLLIETPAKGVALIRLNRPRQYNALNSTLLVELGDALNHFETDDAVGAVIITGSDKAFAAGADIAEMVGISGQQMLEMVEASTGWRALSTFTKPTVCAVSGMALGGGFELALQCDILLATKGAKFALPEVNLGVIPGAGGTQRVARIIGKSLAMEMIMNGRALFAEEAHQRGIVSRVIEPTEIEAEAVQLASELASRAPLAVRAGKACVNKAMSSTLEEGLLFERNAFIPLFDTEDAKQMMTAFLNKSN</sequence>
<evidence type="ECO:0000313" key="4">
    <source>
        <dbReference type="Proteomes" id="UP000015462"/>
    </source>
</evidence>
<dbReference type="InterPro" id="IPR001753">
    <property type="entry name" value="Enoyl-CoA_hydra/iso"/>
</dbReference>
<dbReference type="SUPFAM" id="SSF52096">
    <property type="entry name" value="ClpP/crotonase"/>
    <property type="match status" value="1"/>
</dbReference>
<dbReference type="GO" id="GO:0006635">
    <property type="term" value="P:fatty acid beta-oxidation"/>
    <property type="evidence" value="ECO:0007669"/>
    <property type="project" value="TreeGrafter"/>
</dbReference>
<accession>A0AB33Z2G4</accession>
<dbReference type="Gene3D" id="3.90.226.10">
    <property type="entry name" value="2-enoyl-CoA Hydratase, Chain A, domain 1"/>
    <property type="match status" value="1"/>
</dbReference>
<dbReference type="AlphaFoldDB" id="A0AB33Z2G4"/>
<evidence type="ECO:0000313" key="3">
    <source>
        <dbReference type="EMBL" id="EPD13427.1"/>
    </source>
</evidence>
<evidence type="ECO:0000256" key="1">
    <source>
        <dbReference type="ARBA" id="ARBA00005254"/>
    </source>
</evidence>
<dbReference type="Pfam" id="PF00378">
    <property type="entry name" value="ECH_1"/>
    <property type="match status" value="1"/>
</dbReference>
<comment type="similarity">
    <text evidence="1">Belongs to the enoyl-CoA hydratase/isomerase family.</text>
</comment>
<dbReference type="Proteomes" id="UP000015462">
    <property type="component" value="Unassembled WGS sequence"/>
</dbReference>
<name>A0AB33Z2G4_9GAMM</name>